<dbReference type="eggNOG" id="COG2755">
    <property type="taxonomic scope" value="Bacteria"/>
</dbReference>
<dbReference type="CDD" id="cd01836">
    <property type="entry name" value="FeeA_FeeB_like"/>
    <property type="match status" value="1"/>
</dbReference>
<dbReference type="STRING" id="395495.Lcho_4028"/>
<dbReference type="InterPro" id="IPR036514">
    <property type="entry name" value="SGNH_hydro_sf"/>
</dbReference>
<dbReference type="Gene3D" id="3.40.50.1110">
    <property type="entry name" value="SGNH hydrolase"/>
    <property type="match status" value="1"/>
</dbReference>
<gene>
    <name evidence="2" type="ordered locus">Lcho_4028</name>
</gene>
<protein>
    <recommendedName>
        <fullName evidence="1">SGNH hydrolase-type esterase domain-containing protein</fullName>
    </recommendedName>
</protein>
<dbReference type="KEGG" id="lch:Lcho_4028"/>
<reference evidence="2 3" key="1">
    <citation type="submission" date="2008-03" db="EMBL/GenBank/DDBJ databases">
        <title>Complete sequence of Leptothrix cholodnii SP-6.</title>
        <authorList>
            <consortium name="US DOE Joint Genome Institute"/>
            <person name="Copeland A."/>
            <person name="Lucas S."/>
            <person name="Lapidus A."/>
            <person name="Glavina del Rio T."/>
            <person name="Dalin E."/>
            <person name="Tice H."/>
            <person name="Bruce D."/>
            <person name="Goodwin L."/>
            <person name="Pitluck S."/>
            <person name="Chertkov O."/>
            <person name="Brettin T."/>
            <person name="Detter J.C."/>
            <person name="Han C."/>
            <person name="Kuske C.R."/>
            <person name="Schmutz J."/>
            <person name="Larimer F."/>
            <person name="Land M."/>
            <person name="Hauser L."/>
            <person name="Kyrpides N."/>
            <person name="Lykidis A."/>
            <person name="Emerson D."/>
            <person name="Richardson P."/>
        </authorList>
    </citation>
    <scope>NUCLEOTIDE SEQUENCE [LARGE SCALE GENOMIC DNA]</scope>
    <source>
        <strain evidence="3">ATCC 51168 / LMG 8142 / SP-6</strain>
    </source>
</reference>
<feature type="domain" description="SGNH hydrolase-type esterase" evidence="1">
    <location>
        <begin position="48"/>
        <end position="229"/>
    </location>
</feature>
<evidence type="ECO:0000313" key="3">
    <source>
        <dbReference type="Proteomes" id="UP000001693"/>
    </source>
</evidence>
<name>B1XWT3_LEPCP</name>
<dbReference type="SUPFAM" id="SSF52266">
    <property type="entry name" value="SGNH hydrolase"/>
    <property type="match status" value="1"/>
</dbReference>
<sequence>MAGARLLLAPLLWWQGRQLRRATPRLPEPPGPRQGKAGVGFSRLRILVVGDSAAAGVGVDEQAQALAPLLAHALARQLSSGPMGLTSVSWQVVARTGVSSRSALAMLAATRLEPADVLVTVLGTHDVLEQVHPAQWLHNLDAVRSHAKHRAKVRYTVHCAPPRMDLMPMLPQPLRWVLGASAARLDSALGNHVRHAHRRSRFVLPFDPAHEDPAQWLAADRFHPNAALYLRWAEALAAHIEFDLMQNPSRGAVLPGGFAPSVFARLDNEPSGFSQFGSLR</sequence>
<dbReference type="HOGENOM" id="CLU_050180_2_0_4"/>
<evidence type="ECO:0000259" key="1">
    <source>
        <dbReference type="Pfam" id="PF13472"/>
    </source>
</evidence>
<dbReference type="AlphaFoldDB" id="B1XWT3"/>
<dbReference type="Proteomes" id="UP000001693">
    <property type="component" value="Chromosome"/>
</dbReference>
<proteinExistence type="predicted"/>
<dbReference type="Pfam" id="PF13472">
    <property type="entry name" value="Lipase_GDSL_2"/>
    <property type="match status" value="1"/>
</dbReference>
<accession>B1XWT3</accession>
<dbReference type="InterPro" id="IPR013830">
    <property type="entry name" value="SGNH_hydro"/>
</dbReference>
<evidence type="ECO:0000313" key="2">
    <source>
        <dbReference type="EMBL" id="ACB36282.1"/>
    </source>
</evidence>
<organism evidence="2 3">
    <name type="scientific">Leptothrix cholodnii (strain ATCC 51168 / LMG 8142 / SP-6)</name>
    <name type="common">Leptothrix discophora (strain SP-6)</name>
    <dbReference type="NCBI Taxonomy" id="395495"/>
    <lineage>
        <taxon>Bacteria</taxon>
        <taxon>Pseudomonadati</taxon>
        <taxon>Pseudomonadota</taxon>
        <taxon>Betaproteobacteria</taxon>
        <taxon>Burkholderiales</taxon>
        <taxon>Sphaerotilaceae</taxon>
        <taxon>Leptothrix</taxon>
    </lineage>
</organism>
<keyword evidence="3" id="KW-1185">Reference proteome</keyword>
<dbReference type="EMBL" id="CP001013">
    <property type="protein sequence ID" value="ACB36282.1"/>
    <property type="molecule type" value="Genomic_DNA"/>
</dbReference>
<dbReference type="GO" id="GO:0016788">
    <property type="term" value="F:hydrolase activity, acting on ester bonds"/>
    <property type="evidence" value="ECO:0007669"/>
    <property type="project" value="UniProtKB-ARBA"/>
</dbReference>